<accession>A0A1V4IRT2</accession>
<evidence type="ECO:0000259" key="1">
    <source>
        <dbReference type="Pfam" id="PF11638"/>
    </source>
</evidence>
<dbReference type="Pfam" id="PF11638">
    <property type="entry name" value="DnaA_N"/>
    <property type="match status" value="1"/>
</dbReference>
<reference evidence="2 3" key="1">
    <citation type="submission" date="2017-03" db="EMBL/GenBank/DDBJ databases">
        <title>Genome sequence of Clostridium oryzae DSM 28571.</title>
        <authorList>
            <person name="Poehlein A."/>
            <person name="Daniel R."/>
        </authorList>
    </citation>
    <scope>NUCLEOTIDE SEQUENCE [LARGE SCALE GENOMIC DNA]</scope>
    <source>
        <strain evidence="2 3">DSM 28571</strain>
    </source>
</reference>
<sequence length="129" mass="14812">MSEQMISMLEEILQKVEGIEKALNLNNGAIKSKVISDRQQENLVHNGINNAIMESWEKAKKLIKAEMTEGSYNSLITPLEIYKLEGRTLVFTTQTVMQKEMMETRYKDLIVTAVNFDNKLIDSVKFLIK</sequence>
<dbReference type="RefSeq" id="WP_169911572.1">
    <property type="nucleotide sequence ID" value="NZ_MZGV01000014.1"/>
</dbReference>
<dbReference type="Proteomes" id="UP000190080">
    <property type="component" value="Unassembled WGS sequence"/>
</dbReference>
<protein>
    <submittedName>
        <fullName evidence="2">Chromosomal replication initiation protein</fullName>
    </submittedName>
</protein>
<dbReference type="STRING" id="1450648.CLORY_17290"/>
<dbReference type="InterPro" id="IPR024633">
    <property type="entry name" value="DnaA_N_dom"/>
</dbReference>
<evidence type="ECO:0000313" key="2">
    <source>
        <dbReference type="EMBL" id="OPJ62599.1"/>
    </source>
</evidence>
<organism evidence="2 3">
    <name type="scientific">Clostridium oryzae</name>
    <dbReference type="NCBI Taxonomy" id="1450648"/>
    <lineage>
        <taxon>Bacteria</taxon>
        <taxon>Bacillati</taxon>
        <taxon>Bacillota</taxon>
        <taxon>Clostridia</taxon>
        <taxon>Eubacteriales</taxon>
        <taxon>Clostridiaceae</taxon>
        <taxon>Clostridium</taxon>
    </lineage>
</organism>
<proteinExistence type="predicted"/>
<name>A0A1V4IRT2_9CLOT</name>
<dbReference type="InterPro" id="IPR038454">
    <property type="entry name" value="DnaA_N_sf"/>
</dbReference>
<keyword evidence="3" id="KW-1185">Reference proteome</keyword>
<dbReference type="AlphaFoldDB" id="A0A1V4IRT2"/>
<dbReference type="Gene3D" id="3.30.300.180">
    <property type="match status" value="1"/>
</dbReference>
<evidence type="ECO:0000313" key="3">
    <source>
        <dbReference type="Proteomes" id="UP000190080"/>
    </source>
</evidence>
<gene>
    <name evidence="2" type="ORF">CLORY_17290</name>
</gene>
<dbReference type="EMBL" id="MZGV01000014">
    <property type="protein sequence ID" value="OPJ62599.1"/>
    <property type="molecule type" value="Genomic_DNA"/>
</dbReference>
<feature type="domain" description="DnaA N-terminal" evidence="1">
    <location>
        <begin position="54"/>
        <end position="114"/>
    </location>
</feature>
<comment type="caution">
    <text evidence="2">The sequence shown here is derived from an EMBL/GenBank/DDBJ whole genome shotgun (WGS) entry which is preliminary data.</text>
</comment>